<gene>
    <name evidence="8" type="ORF">SORDD15_01253</name>
    <name evidence="9" type="ORF">SORDD17_01491</name>
</gene>
<dbReference type="Pfam" id="PF04226">
    <property type="entry name" value="Transgly_assoc"/>
    <property type="match status" value="1"/>
</dbReference>
<sequence>MLGSMFVGFLIGLVAGAITNRGENMGCIGKIFLGWLGAWIGQVLFGSWGPQLAGTALLPSILGAMILLALFWRRGS</sequence>
<dbReference type="PANTHER" id="PTHR33884:SF3">
    <property type="entry name" value="UPF0410 PROTEIN YMGE"/>
    <property type="match status" value="1"/>
</dbReference>
<dbReference type="Proteomes" id="UP000070678">
    <property type="component" value="Unassembled WGS sequence"/>
</dbReference>
<dbReference type="Proteomes" id="UP000072989">
    <property type="component" value="Unassembled WGS sequence"/>
</dbReference>
<evidence type="ECO:0000313" key="8">
    <source>
        <dbReference type="EMBL" id="KXT80721.1"/>
    </source>
</evidence>
<dbReference type="PANTHER" id="PTHR33884">
    <property type="entry name" value="UPF0410 PROTEIN YMGE"/>
    <property type="match status" value="1"/>
</dbReference>
<evidence type="ECO:0000256" key="5">
    <source>
        <dbReference type="ARBA" id="ARBA00022989"/>
    </source>
</evidence>
<evidence type="ECO:0000313" key="9">
    <source>
        <dbReference type="EMBL" id="KXU14174.1"/>
    </source>
</evidence>
<organism evidence="9 11">
    <name type="scientific">Streptococcus oralis</name>
    <dbReference type="NCBI Taxonomy" id="1303"/>
    <lineage>
        <taxon>Bacteria</taxon>
        <taxon>Bacillati</taxon>
        <taxon>Bacillota</taxon>
        <taxon>Bacilli</taxon>
        <taxon>Lactobacillales</taxon>
        <taxon>Streptococcaceae</taxon>
        <taxon>Streptococcus</taxon>
    </lineage>
</organism>
<feature type="transmembrane region" description="Helical" evidence="7">
    <location>
        <begin position="52"/>
        <end position="72"/>
    </location>
</feature>
<comment type="similarity">
    <text evidence="2">Belongs to the UPF0410 family.</text>
</comment>
<dbReference type="PATRIC" id="fig|1303.78.peg.1323"/>
<reference evidence="10 11" key="1">
    <citation type="submission" date="2016-01" db="EMBL/GenBank/DDBJ databases">
        <title>Highly variable Streptococcus oralis are common among viridans streptococci isolated from primates.</title>
        <authorList>
            <person name="Denapaite D."/>
            <person name="Rieger M."/>
            <person name="Koendgen S."/>
            <person name="Brueckner R."/>
            <person name="Ochigava I."/>
            <person name="Kappeler P."/>
            <person name="Maetz-Rensing K."/>
            <person name="Leendertz F."/>
            <person name="Hakenbeck R."/>
        </authorList>
    </citation>
    <scope>NUCLEOTIDE SEQUENCE [LARGE SCALE GENOMIC DNA]</scope>
    <source>
        <strain evidence="8 10">DD15</strain>
        <strain evidence="9 11">DD17</strain>
    </source>
</reference>
<dbReference type="InterPro" id="IPR007341">
    <property type="entry name" value="Transgly_assoc"/>
</dbReference>
<dbReference type="GO" id="GO:0005886">
    <property type="term" value="C:plasma membrane"/>
    <property type="evidence" value="ECO:0007669"/>
    <property type="project" value="UniProtKB-SubCell"/>
</dbReference>
<dbReference type="RefSeq" id="WP_061415596.1">
    <property type="nucleotide sequence ID" value="NZ_KQ969521.1"/>
</dbReference>
<accession>A0A139RHI3</accession>
<comment type="subcellular location">
    <subcellularLocation>
        <location evidence="1">Cell membrane</location>
        <topology evidence="1">Multi-pass membrane protein</topology>
    </subcellularLocation>
</comment>
<evidence type="ECO:0000313" key="10">
    <source>
        <dbReference type="Proteomes" id="UP000070678"/>
    </source>
</evidence>
<dbReference type="EMBL" id="LQNX01000062">
    <property type="protein sequence ID" value="KXT80721.1"/>
    <property type="molecule type" value="Genomic_DNA"/>
</dbReference>
<dbReference type="EMBL" id="LQZE01000325">
    <property type="protein sequence ID" value="KXU14174.1"/>
    <property type="molecule type" value="Genomic_DNA"/>
</dbReference>
<keyword evidence="3" id="KW-1003">Cell membrane</keyword>
<keyword evidence="4 7" id="KW-0812">Transmembrane</keyword>
<name>A0A139RHI3_STROR</name>
<evidence type="ECO:0000256" key="3">
    <source>
        <dbReference type="ARBA" id="ARBA00022475"/>
    </source>
</evidence>
<evidence type="ECO:0000256" key="6">
    <source>
        <dbReference type="ARBA" id="ARBA00023136"/>
    </source>
</evidence>
<comment type="caution">
    <text evidence="9">The sequence shown here is derived from an EMBL/GenBank/DDBJ whole genome shotgun (WGS) entry which is preliminary data.</text>
</comment>
<evidence type="ECO:0000313" key="11">
    <source>
        <dbReference type="Proteomes" id="UP000072989"/>
    </source>
</evidence>
<keyword evidence="6 7" id="KW-0472">Membrane</keyword>
<dbReference type="AlphaFoldDB" id="A0A139RHI3"/>
<proteinExistence type="inferred from homology"/>
<keyword evidence="5 7" id="KW-1133">Transmembrane helix</keyword>
<evidence type="ECO:0000256" key="4">
    <source>
        <dbReference type="ARBA" id="ARBA00022692"/>
    </source>
</evidence>
<evidence type="ECO:0000256" key="2">
    <source>
        <dbReference type="ARBA" id="ARBA00011006"/>
    </source>
</evidence>
<evidence type="ECO:0000256" key="7">
    <source>
        <dbReference type="SAM" id="Phobius"/>
    </source>
</evidence>
<dbReference type="OrthoDB" id="1632160at2"/>
<feature type="transmembrane region" description="Helical" evidence="7">
    <location>
        <begin position="27"/>
        <end position="45"/>
    </location>
</feature>
<evidence type="ECO:0000256" key="1">
    <source>
        <dbReference type="ARBA" id="ARBA00004651"/>
    </source>
</evidence>
<protein>
    <submittedName>
        <fullName evidence="9">Membrane protein</fullName>
    </submittedName>
</protein>